<sequence length="150" mass="17645">MENESTLLEPYLQEAASRLLGRPWDQPIFIPNKYFAPPRIFRNRVNCILLRYGYFDPPHYDDLRDLAHVFFRLPRDPKAFYPKLEEKDKSEEKDTSEEKDCRDYLPVCAIVDVAPDSKVRAYQDSEMRQGIQNVPGAENIVLPQETRVRL</sequence>
<dbReference type="EMBL" id="MU006576">
    <property type="protein sequence ID" value="KAF2746757.1"/>
    <property type="molecule type" value="Genomic_DNA"/>
</dbReference>
<name>A0A6A6VCC2_9PLEO</name>
<organism evidence="1 2">
    <name type="scientific">Sporormia fimetaria CBS 119925</name>
    <dbReference type="NCBI Taxonomy" id="1340428"/>
    <lineage>
        <taxon>Eukaryota</taxon>
        <taxon>Fungi</taxon>
        <taxon>Dikarya</taxon>
        <taxon>Ascomycota</taxon>
        <taxon>Pezizomycotina</taxon>
        <taxon>Dothideomycetes</taxon>
        <taxon>Pleosporomycetidae</taxon>
        <taxon>Pleosporales</taxon>
        <taxon>Sporormiaceae</taxon>
        <taxon>Sporormia</taxon>
    </lineage>
</organism>
<dbReference type="AlphaFoldDB" id="A0A6A6VCC2"/>
<evidence type="ECO:0000313" key="2">
    <source>
        <dbReference type="Proteomes" id="UP000799440"/>
    </source>
</evidence>
<protein>
    <submittedName>
        <fullName evidence="1">Uncharacterized protein</fullName>
    </submittedName>
</protein>
<evidence type="ECO:0000313" key="1">
    <source>
        <dbReference type="EMBL" id="KAF2746757.1"/>
    </source>
</evidence>
<gene>
    <name evidence="1" type="ORF">M011DRAFT_459150</name>
</gene>
<proteinExistence type="predicted"/>
<dbReference type="Proteomes" id="UP000799440">
    <property type="component" value="Unassembled WGS sequence"/>
</dbReference>
<keyword evidence="2" id="KW-1185">Reference proteome</keyword>
<accession>A0A6A6VCC2</accession>
<reference evidence="1" key="1">
    <citation type="journal article" date="2020" name="Stud. Mycol.">
        <title>101 Dothideomycetes genomes: a test case for predicting lifestyles and emergence of pathogens.</title>
        <authorList>
            <person name="Haridas S."/>
            <person name="Albert R."/>
            <person name="Binder M."/>
            <person name="Bloem J."/>
            <person name="Labutti K."/>
            <person name="Salamov A."/>
            <person name="Andreopoulos B."/>
            <person name="Baker S."/>
            <person name="Barry K."/>
            <person name="Bills G."/>
            <person name="Bluhm B."/>
            <person name="Cannon C."/>
            <person name="Castanera R."/>
            <person name="Culley D."/>
            <person name="Daum C."/>
            <person name="Ezra D."/>
            <person name="Gonzalez J."/>
            <person name="Henrissat B."/>
            <person name="Kuo A."/>
            <person name="Liang C."/>
            <person name="Lipzen A."/>
            <person name="Lutzoni F."/>
            <person name="Magnuson J."/>
            <person name="Mondo S."/>
            <person name="Nolan M."/>
            <person name="Ohm R."/>
            <person name="Pangilinan J."/>
            <person name="Park H.-J."/>
            <person name="Ramirez L."/>
            <person name="Alfaro M."/>
            <person name="Sun H."/>
            <person name="Tritt A."/>
            <person name="Yoshinaga Y."/>
            <person name="Zwiers L.-H."/>
            <person name="Turgeon B."/>
            <person name="Goodwin S."/>
            <person name="Spatafora J."/>
            <person name="Crous P."/>
            <person name="Grigoriev I."/>
        </authorList>
    </citation>
    <scope>NUCLEOTIDE SEQUENCE</scope>
    <source>
        <strain evidence="1">CBS 119925</strain>
    </source>
</reference>